<dbReference type="PANTHER" id="PTHR35863:SF1">
    <property type="entry name" value="COBALT-PRECORRIN-5B C(1)-METHYLTRANSFERASE"/>
    <property type="match status" value="1"/>
</dbReference>
<comment type="catalytic activity">
    <reaction evidence="5">
        <text>Co-precorrin-5B + S-adenosyl-L-methionine = Co-precorrin-6A + S-adenosyl-L-homocysteine</text>
        <dbReference type="Rhea" id="RHEA:26285"/>
        <dbReference type="ChEBI" id="CHEBI:57856"/>
        <dbReference type="ChEBI" id="CHEBI:59789"/>
        <dbReference type="ChEBI" id="CHEBI:60063"/>
        <dbReference type="ChEBI" id="CHEBI:60064"/>
        <dbReference type="EC" id="2.1.1.195"/>
    </reaction>
</comment>
<evidence type="ECO:0000256" key="5">
    <source>
        <dbReference type="HAMAP-Rule" id="MF_00787"/>
    </source>
</evidence>
<reference evidence="7" key="1">
    <citation type="submission" date="2017-04" db="EMBL/GenBank/DDBJ databases">
        <title>Function of individual gut microbiota members based on whole genome sequencing of pure cultures obtained from chicken caecum.</title>
        <authorList>
            <person name="Medvecky M."/>
            <person name="Cejkova D."/>
            <person name="Polansky O."/>
            <person name="Karasova D."/>
            <person name="Kubasova T."/>
            <person name="Cizek A."/>
            <person name="Rychlik I."/>
        </authorList>
    </citation>
    <scope>NUCLEOTIDE SEQUENCE [LARGE SCALE GENOMIC DNA]</scope>
    <source>
        <strain evidence="7">An180</strain>
    </source>
</reference>
<evidence type="ECO:0000256" key="1">
    <source>
        <dbReference type="ARBA" id="ARBA00022573"/>
    </source>
</evidence>
<keyword evidence="2 5" id="KW-0489">Methyltransferase</keyword>
<dbReference type="Proteomes" id="UP000195897">
    <property type="component" value="Unassembled WGS sequence"/>
</dbReference>
<dbReference type="HAMAP" id="MF_00787">
    <property type="entry name" value="CbiD"/>
    <property type="match status" value="1"/>
</dbReference>
<gene>
    <name evidence="5" type="primary">cbiD</name>
    <name evidence="6" type="ORF">B5F17_03565</name>
</gene>
<dbReference type="InterPro" id="IPR036074">
    <property type="entry name" value="CbiD_sf"/>
</dbReference>
<dbReference type="RefSeq" id="WP_087370890.1">
    <property type="nucleotide sequence ID" value="NZ_NFKK01000003.1"/>
</dbReference>
<dbReference type="GO" id="GO:0032259">
    <property type="term" value="P:methylation"/>
    <property type="evidence" value="ECO:0007669"/>
    <property type="project" value="UniProtKB-KW"/>
</dbReference>
<dbReference type="PANTHER" id="PTHR35863">
    <property type="entry name" value="COBALT-PRECORRIN-5B C(1)-METHYLTRANSFERASE"/>
    <property type="match status" value="1"/>
</dbReference>
<dbReference type="NCBIfam" id="TIGR00312">
    <property type="entry name" value="cbiD"/>
    <property type="match status" value="1"/>
</dbReference>
<comment type="function">
    <text evidence="5">Catalyzes the methylation of C-1 in cobalt-precorrin-5B to form cobalt-precorrin-6A.</text>
</comment>
<protein>
    <recommendedName>
        <fullName evidence="5">Cobalt-precorrin-5B C(1)-methyltransferase</fullName>
        <ecNumber evidence="5">2.1.1.195</ecNumber>
    </recommendedName>
    <alternativeName>
        <fullName evidence="5">Cobalt-precorrin-6A synthase</fullName>
    </alternativeName>
</protein>
<dbReference type="AlphaFoldDB" id="A0A1Y4LAC4"/>
<evidence type="ECO:0000256" key="2">
    <source>
        <dbReference type="ARBA" id="ARBA00022603"/>
    </source>
</evidence>
<dbReference type="Pfam" id="PF01888">
    <property type="entry name" value="CbiD"/>
    <property type="match status" value="1"/>
</dbReference>
<comment type="pathway">
    <text evidence="5">Cofactor biosynthesis; adenosylcobalamin biosynthesis; cob(II)yrinate a,c-diamide from sirohydrochlorin (anaerobic route): step 6/10.</text>
</comment>
<dbReference type="SUPFAM" id="SSF111342">
    <property type="entry name" value="CbiD-like"/>
    <property type="match status" value="1"/>
</dbReference>
<dbReference type="GO" id="GO:0043780">
    <property type="term" value="F:cobalt-precorrin-5B C1-methyltransferase activity"/>
    <property type="evidence" value="ECO:0007669"/>
    <property type="project" value="RHEA"/>
</dbReference>
<dbReference type="EC" id="2.1.1.195" evidence="5"/>
<dbReference type="InterPro" id="IPR002748">
    <property type="entry name" value="CbiD"/>
</dbReference>
<evidence type="ECO:0000256" key="4">
    <source>
        <dbReference type="ARBA" id="ARBA00022691"/>
    </source>
</evidence>
<comment type="similarity">
    <text evidence="5">Belongs to the CbiD family.</text>
</comment>
<accession>A0A1Y4LAC4</accession>
<keyword evidence="4 5" id="KW-0949">S-adenosyl-L-methionine</keyword>
<keyword evidence="3 5" id="KW-0808">Transferase</keyword>
<dbReference type="EMBL" id="NFKK01000003">
    <property type="protein sequence ID" value="OUP53674.1"/>
    <property type="molecule type" value="Genomic_DNA"/>
</dbReference>
<evidence type="ECO:0000256" key="3">
    <source>
        <dbReference type="ARBA" id="ARBA00022679"/>
    </source>
</evidence>
<dbReference type="PIRSF" id="PIRSF026782">
    <property type="entry name" value="CbiD"/>
    <property type="match status" value="1"/>
</dbReference>
<keyword evidence="1 5" id="KW-0169">Cobalamin biosynthesis</keyword>
<dbReference type="GO" id="GO:0019251">
    <property type="term" value="P:anaerobic cobalamin biosynthetic process"/>
    <property type="evidence" value="ECO:0007669"/>
    <property type="project" value="UniProtKB-UniRule"/>
</dbReference>
<evidence type="ECO:0000313" key="7">
    <source>
        <dbReference type="Proteomes" id="UP000195897"/>
    </source>
</evidence>
<comment type="caution">
    <text evidence="6">The sequence shown here is derived from an EMBL/GenBank/DDBJ whole genome shotgun (WGS) entry which is preliminary data.</text>
</comment>
<name>A0A1Y4LAC4_9FIRM</name>
<evidence type="ECO:0000313" key="6">
    <source>
        <dbReference type="EMBL" id="OUP53674.1"/>
    </source>
</evidence>
<proteinExistence type="inferred from homology"/>
<organism evidence="6 7">
    <name type="scientific">Butyricicoccus pullicaecorum</name>
    <dbReference type="NCBI Taxonomy" id="501571"/>
    <lineage>
        <taxon>Bacteria</taxon>
        <taxon>Bacillati</taxon>
        <taxon>Bacillota</taxon>
        <taxon>Clostridia</taxon>
        <taxon>Eubacteriales</taxon>
        <taxon>Butyricicoccaceae</taxon>
        <taxon>Butyricicoccus</taxon>
    </lineage>
</organism>
<dbReference type="UniPathway" id="UPA00148">
    <property type="reaction ID" value="UER00227"/>
</dbReference>
<sequence>MSNLVYKNQTTLRRGYTTGSCAAAAAQAATLLLLTGQLPEVIELHTPKGIDLFLHPEQASFDGTVARCGIRKDSGDDPDVTNGICIYAAVQKQEQEIVILGGDGVGVVTRPGLSVAVGQPAINPGPRAQITAAVTTAVQQAEYTGGLQITISAENGDQIAKQTYNEHLGIVGGISILGTSGIVEPMSETALMDTTHLELDSLYAAGARKVLICPGNYGADFARDQLGLDLEQAVKCSNFIGDALDYAAWKGFQQIFLVGHAGKLVKIAAGVMNTHSSVADGRQEIFTAHAALCGAPHDTLQALMQSVTIDACLEVLDKVNLRDPVLERIGKAVDERLHYRLRGKAEIGYLMFTNQSGVLAQSKNAVKLCEEFRGLL</sequence>
<dbReference type="Gene3D" id="3.30.2110.10">
    <property type="entry name" value="CbiD-like"/>
    <property type="match status" value="1"/>
</dbReference>